<sequence>MVKTPKMRHSKTRREPVTIELEPGAVSRIADEDAAKADADKAEANAGQTDEAKAEEAAAASQPEAPEEPIHAEQADIEPWEHSDAAQAAADKPEANSKDEAEAPYPSGSDAPKSQPKGFDYNFEDASAATAGASTSKSSETWSDDRVPQPSRRTGVNAIAAGVVGGVIALAGAGLLQAVGLIGSAGPGGGSLDGVNGEIASLKSEIAALKESGDAGGGASAKVDSISSALAQVKADVAALKSSAGQGGDGTALKALGDKVGQIEMAVADLRKNGSAAPVDLGPLNEKLAGLDALVKSSGDAAKAEDGRVAALEQSVSQLSGKVEAQASQPKIALAIAASALKAALDRGAPFATELDTFAAIAPDAPELAALRSYADKGVPTRATIASEVDAAANAMVEAATPVDQNAGFFQSLVSSAETLVKVRPVGAVEGKGAPETVARIEVAVNQGDYAKALSEYDTLPDAAKAAGADFAGKLKARLEVEKQLEALIAGATKA</sequence>
<keyword evidence="2" id="KW-1133">Transmembrane helix</keyword>
<feature type="transmembrane region" description="Helical" evidence="2">
    <location>
        <begin position="156"/>
        <end position="176"/>
    </location>
</feature>
<evidence type="ECO:0000313" key="4">
    <source>
        <dbReference type="Proteomes" id="UP001276840"/>
    </source>
</evidence>
<reference evidence="3 4" key="1">
    <citation type="submission" date="2023-08" db="EMBL/GenBank/DDBJ databases">
        <title>Implementing the SeqCode for naming new Mesorhizobium species isolated from Vachellia karroo root nodules.</title>
        <authorList>
            <person name="Van Lill M."/>
        </authorList>
    </citation>
    <scope>NUCLEOTIDE SEQUENCE [LARGE SCALE GENOMIC DNA]</scope>
    <source>
        <strain evidence="3 4">MSK 1335</strain>
    </source>
</reference>
<dbReference type="RefSeq" id="WP_320233219.1">
    <property type="nucleotide sequence ID" value="NZ_JAVIJF010000007.1"/>
</dbReference>
<feature type="region of interest" description="Disordered" evidence="1">
    <location>
        <begin position="1"/>
        <end position="152"/>
    </location>
</feature>
<organism evidence="3 4">
    <name type="scientific">Mesorhizobium montanum</name>
    <dbReference type="NCBI Taxonomy" id="3072323"/>
    <lineage>
        <taxon>Bacteria</taxon>
        <taxon>Pseudomonadati</taxon>
        <taxon>Pseudomonadota</taxon>
        <taxon>Alphaproteobacteria</taxon>
        <taxon>Hyphomicrobiales</taxon>
        <taxon>Phyllobacteriaceae</taxon>
        <taxon>Mesorhizobium</taxon>
    </lineage>
</organism>
<gene>
    <name evidence="3" type="ORF">RFM68_12155</name>
</gene>
<keyword evidence="2" id="KW-0812">Transmembrane</keyword>
<comment type="caution">
    <text evidence="3">The sequence shown here is derived from an EMBL/GenBank/DDBJ whole genome shotgun (WGS) entry which is preliminary data.</text>
</comment>
<feature type="compositionally biased region" description="Basic and acidic residues" evidence="1">
    <location>
        <begin position="68"/>
        <end position="84"/>
    </location>
</feature>
<feature type="compositionally biased region" description="Basic and acidic residues" evidence="1">
    <location>
        <begin position="29"/>
        <end position="43"/>
    </location>
</feature>
<keyword evidence="2" id="KW-0472">Membrane</keyword>
<feature type="compositionally biased region" description="Basic and acidic residues" evidence="1">
    <location>
        <begin position="91"/>
        <end position="101"/>
    </location>
</feature>
<evidence type="ECO:0000313" key="3">
    <source>
        <dbReference type="EMBL" id="MDX8525263.1"/>
    </source>
</evidence>
<feature type="compositionally biased region" description="Low complexity" evidence="1">
    <location>
        <begin position="126"/>
        <end position="139"/>
    </location>
</feature>
<dbReference type="EMBL" id="JAVIJF010000007">
    <property type="protein sequence ID" value="MDX8525263.1"/>
    <property type="molecule type" value="Genomic_DNA"/>
</dbReference>
<evidence type="ECO:0000256" key="1">
    <source>
        <dbReference type="SAM" id="MobiDB-lite"/>
    </source>
</evidence>
<protein>
    <submittedName>
        <fullName evidence="3">Phage tail protein</fullName>
    </submittedName>
</protein>
<keyword evidence="4" id="KW-1185">Reference proteome</keyword>
<feature type="compositionally biased region" description="Basic residues" evidence="1">
    <location>
        <begin position="1"/>
        <end position="12"/>
    </location>
</feature>
<dbReference type="Proteomes" id="UP001276840">
    <property type="component" value="Unassembled WGS sequence"/>
</dbReference>
<proteinExistence type="predicted"/>
<accession>A0ABU4ZIR1</accession>
<evidence type="ECO:0000256" key="2">
    <source>
        <dbReference type="SAM" id="Phobius"/>
    </source>
</evidence>
<name>A0ABU4ZIR1_9HYPH</name>